<proteinExistence type="predicted"/>
<dbReference type="KEGG" id="melm:C7H73_13525"/>
<dbReference type="Gene3D" id="1.25.40.10">
    <property type="entry name" value="Tetratricopeptide repeat domain"/>
    <property type="match status" value="2"/>
</dbReference>
<dbReference type="SUPFAM" id="SSF48452">
    <property type="entry name" value="TPR-like"/>
    <property type="match status" value="2"/>
</dbReference>
<dbReference type="PANTHER" id="PTHR44809">
    <property type="match status" value="1"/>
</dbReference>
<evidence type="ECO:0000313" key="3">
    <source>
        <dbReference type="Proteomes" id="UP000241829"/>
    </source>
</evidence>
<dbReference type="PANTHER" id="PTHR44809:SF1">
    <property type="entry name" value="PROTEIN O-MANNOSYL-TRANSFERASE TMTC1"/>
    <property type="match status" value="1"/>
</dbReference>
<dbReference type="InterPro" id="IPR019734">
    <property type="entry name" value="TPR_rpt"/>
</dbReference>
<evidence type="ECO:0000256" key="1">
    <source>
        <dbReference type="SAM" id="SignalP"/>
    </source>
</evidence>
<organism evidence="2 3">
    <name type="scientific">Pulveribacter suum</name>
    <dbReference type="NCBI Taxonomy" id="2116657"/>
    <lineage>
        <taxon>Bacteria</taxon>
        <taxon>Pseudomonadati</taxon>
        <taxon>Pseudomonadota</taxon>
        <taxon>Betaproteobacteria</taxon>
        <taxon>Burkholderiales</taxon>
        <taxon>Comamonadaceae</taxon>
        <taxon>Pulveribacter</taxon>
    </lineage>
</organism>
<reference evidence="3" key="1">
    <citation type="submission" date="2018-03" db="EMBL/GenBank/DDBJ databases">
        <title>Genome sequencing of Melaminivora sp. strain SC2-7.</title>
        <authorList>
            <person name="Kim S.-J."/>
            <person name="Heo J."/>
            <person name="Ahn J.-H."/>
            <person name="Kwon S.-W."/>
        </authorList>
    </citation>
    <scope>NUCLEOTIDE SEQUENCE [LARGE SCALE GENOMIC DNA]</scope>
    <source>
        <strain evidence="3">SC2-7</strain>
    </source>
</reference>
<evidence type="ECO:0000313" key="2">
    <source>
        <dbReference type="EMBL" id="AVP58583.1"/>
    </source>
</evidence>
<accession>A0A2P1NNJ6</accession>
<dbReference type="Proteomes" id="UP000241829">
    <property type="component" value="Chromosome"/>
</dbReference>
<feature type="signal peptide" evidence="1">
    <location>
        <begin position="1"/>
        <end position="33"/>
    </location>
</feature>
<gene>
    <name evidence="2" type="ORF">C7H73_13525</name>
</gene>
<dbReference type="InterPro" id="IPR011990">
    <property type="entry name" value="TPR-like_helical_dom_sf"/>
</dbReference>
<dbReference type="SMART" id="SM00028">
    <property type="entry name" value="TPR"/>
    <property type="match status" value="5"/>
</dbReference>
<keyword evidence="1" id="KW-0732">Signal</keyword>
<dbReference type="Pfam" id="PF13432">
    <property type="entry name" value="TPR_16"/>
    <property type="match status" value="3"/>
</dbReference>
<dbReference type="InterPro" id="IPR052943">
    <property type="entry name" value="TMTC_O-mannosyl-trnsfr"/>
</dbReference>
<protein>
    <recommendedName>
        <fullName evidence="4">Tetratricopeptide repeat protein</fullName>
    </recommendedName>
</protein>
<dbReference type="OrthoDB" id="9766710at2"/>
<dbReference type="AlphaFoldDB" id="A0A2P1NNJ6"/>
<dbReference type="EMBL" id="CP027792">
    <property type="protein sequence ID" value="AVP58583.1"/>
    <property type="molecule type" value="Genomic_DNA"/>
</dbReference>
<keyword evidence="3" id="KW-1185">Reference proteome</keyword>
<sequence>MDYYGPMVLSHHRLRPFALAWLLAAGALPAALAQSAAPQDVVPAPPAEVEDAEHPLAANDTALTAELFYELLMSEMTAGNGDAATGYALMLDAARRSNDPRLYRRASELALQSRSAEAALIAIHAWNAAYPDSREANRYLLYVLVTLNRVNESAEPLAKEVARASTREKLSIVRALPQLYARASNKAGAARVVEQALQGELKHPALGAAAWTTIGRMRLTAQDKPGALQAARSALELDHTDDGAAMLAVQLLDEGSTDAEALLAPYLAATPLPEVRMAYARQLLQSQRLADAQVQIDAVTQERPDASEPWLIQASLKLQSGELAGADAALEQFTTLLQEVPPSEARTRALNQAWLMHAQVAEKRGDFAQAEAWLERVDGGAQSLAAQVRRASLLARQGKLTQARALIRATPAQTAEEERLKWQAEAQLLRDAGDYQQAYEMQAKAVALAPQDNDLVYDQAMLAEKAGRPQEAERLLRGIIARKPDYHHALNALGYLLADRGEHLTEARTLIKKALGHAPDDPFITDSLGWVEFRLGNRERAASLLQQAFKTQPDAEIAAHLGEVLWSLKRREQAMDVWREGQRLNSDNETLRETLKRLGVTL</sequence>
<feature type="chain" id="PRO_5015123489" description="Tetratricopeptide repeat protein" evidence="1">
    <location>
        <begin position="34"/>
        <end position="602"/>
    </location>
</feature>
<name>A0A2P1NNJ6_9BURK</name>
<evidence type="ECO:0008006" key="4">
    <source>
        <dbReference type="Google" id="ProtNLM"/>
    </source>
</evidence>